<sequence>MRSLNDFLYPPFRTGISPFVSERTLTFFPPSLLPFPPSSAVISLPSTFPLNLQQLDSLSLALSHRLPTTLPRPSVPSWALPSSSPSDITTSGPEEDSAEHKEGVAYWLGVKETLDREAEERVVERRKRWEEVRRAREGRVV</sequence>
<dbReference type="EMBL" id="MCGR01000104">
    <property type="protein sequence ID" value="ORY52838.1"/>
    <property type="molecule type" value="Genomic_DNA"/>
</dbReference>
<dbReference type="InParanoid" id="A0A1Y2D0N6"/>
<evidence type="ECO:0000256" key="1">
    <source>
        <dbReference type="SAM" id="MobiDB-lite"/>
    </source>
</evidence>
<comment type="caution">
    <text evidence="2">The sequence shown here is derived from an EMBL/GenBank/DDBJ whole genome shotgun (WGS) entry which is preliminary data.</text>
</comment>
<name>A0A1Y2D0N6_9BASI</name>
<organism evidence="2 3">
    <name type="scientific">Leucosporidium creatinivorum</name>
    <dbReference type="NCBI Taxonomy" id="106004"/>
    <lineage>
        <taxon>Eukaryota</taxon>
        <taxon>Fungi</taxon>
        <taxon>Dikarya</taxon>
        <taxon>Basidiomycota</taxon>
        <taxon>Pucciniomycotina</taxon>
        <taxon>Microbotryomycetes</taxon>
        <taxon>Leucosporidiales</taxon>
        <taxon>Leucosporidium</taxon>
    </lineage>
</organism>
<proteinExistence type="predicted"/>
<reference evidence="2 3" key="1">
    <citation type="submission" date="2016-07" db="EMBL/GenBank/DDBJ databases">
        <title>Pervasive Adenine N6-methylation of Active Genes in Fungi.</title>
        <authorList>
            <consortium name="DOE Joint Genome Institute"/>
            <person name="Mondo S.J."/>
            <person name="Dannebaum R.O."/>
            <person name="Kuo R.C."/>
            <person name="Labutti K."/>
            <person name="Haridas S."/>
            <person name="Kuo A."/>
            <person name="Salamov A."/>
            <person name="Ahrendt S.R."/>
            <person name="Lipzen A."/>
            <person name="Sullivan W."/>
            <person name="Andreopoulos W.B."/>
            <person name="Clum A."/>
            <person name="Lindquist E."/>
            <person name="Daum C."/>
            <person name="Ramamoorthy G.K."/>
            <person name="Gryganskyi A."/>
            <person name="Culley D."/>
            <person name="Magnuson J.K."/>
            <person name="James T.Y."/>
            <person name="O'Malley M.A."/>
            <person name="Stajich J.E."/>
            <person name="Spatafora J.W."/>
            <person name="Visel A."/>
            <person name="Grigoriev I.V."/>
        </authorList>
    </citation>
    <scope>NUCLEOTIDE SEQUENCE [LARGE SCALE GENOMIC DNA]</scope>
    <source>
        <strain evidence="2 3">62-1032</strain>
    </source>
</reference>
<dbReference type="Proteomes" id="UP000193467">
    <property type="component" value="Unassembled WGS sequence"/>
</dbReference>
<accession>A0A1Y2D0N6</accession>
<feature type="compositionally biased region" description="Polar residues" evidence="1">
    <location>
        <begin position="80"/>
        <end position="92"/>
    </location>
</feature>
<evidence type="ECO:0000313" key="2">
    <source>
        <dbReference type="EMBL" id="ORY52838.1"/>
    </source>
</evidence>
<dbReference type="AlphaFoldDB" id="A0A1Y2D0N6"/>
<feature type="region of interest" description="Disordered" evidence="1">
    <location>
        <begin position="69"/>
        <end position="102"/>
    </location>
</feature>
<protein>
    <submittedName>
        <fullName evidence="2">Uncharacterized protein</fullName>
    </submittedName>
</protein>
<keyword evidence="3" id="KW-1185">Reference proteome</keyword>
<gene>
    <name evidence="2" type="ORF">BCR35DRAFT_18715</name>
</gene>
<evidence type="ECO:0000313" key="3">
    <source>
        <dbReference type="Proteomes" id="UP000193467"/>
    </source>
</evidence>